<keyword evidence="1" id="KW-0812">Transmembrane</keyword>
<dbReference type="EMBL" id="MT143403">
    <property type="protein sequence ID" value="QJA96464.1"/>
    <property type="molecule type" value="Genomic_DNA"/>
</dbReference>
<evidence type="ECO:0000256" key="1">
    <source>
        <dbReference type="SAM" id="Phobius"/>
    </source>
</evidence>
<proteinExistence type="predicted"/>
<gene>
    <name evidence="2" type="ORF">MM415B08509_0002</name>
</gene>
<keyword evidence="1" id="KW-1133">Transmembrane helix</keyword>
<dbReference type="AlphaFoldDB" id="A0A6M3LSF7"/>
<sequence>MTKDDNSGYRVGSLFMSFLTILVIICIAVVGFVAHAAFNAVPQGTLQTALAQLETRRDTSREELRRELTAEIDQLGERVEHIHLLTAAMYLKQGGDPENLQPGVRRELLLWGKK</sequence>
<keyword evidence="1" id="KW-0472">Membrane</keyword>
<name>A0A6M3LSF7_9ZZZZ</name>
<evidence type="ECO:0000313" key="2">
    <source>
        <dbReference type="EMBL" id="QJA96464.1"/>
    </source>
</evidence>
<organism evidence="2">
    <name type="scientific">viral metagenome</name>
    <dbReference type="NCBI Taxonomy" id="1070528"/>
    <lineage>
        <taxon>unclassified sequences</taxon>
        <taxon>metagenomes</taxon>
        <taxon>organismal metagenomes</taxon>
    </lineage>
</organism>
<protein>
    <submittedName>
        <fullName evidence="2">Uncharacterized protein</fullName>
    </submittedName>
</protein>
<feature type="transmembrane region" description="Helical" evidence="1">
    <location>
        <begin position="12"/>
        <end position="38"/>
    </location>
</feature>
<reference evidence="2" key="1">
    <citation type="submission" date="2020-03" db="EMBL/GenBank/DDBJ databases">
        <title>The deep terrestrial virosphere.</title>
        <authorList>
            <person name="Holmfeldt K."/>
            <person name="Nilsson E."/>
            <person name="Simone D."/>
            <person name="Lopez-Fernandez M."/>
            <person name="Wu X."/>
            <person name="de Brujin I."/>
            <person name="Lundin D."/>
            <person name="Andersson A."/>
            <person name="Bertilsson S."/>
            <person name="Dopson M."/>
        </authorList>
    </citation>
    <scope>NUCLEOTIDE SEQUENCE</scope>
    <source>
        <strain evidence="2">MM415B08509</strain>
    </source>
</reference>
<accession>A0A6M3LSF7</accession>